<dbReference type="AlphaFoldDB" id="L7LN40"/>
<keyword evidence="2" id="KW-0808">Transferase</keyword>
<dbReference type="eggNOG" id="COG1216">
    <property type="taxonomic scope" value="Bacteria"/>
</dbReference>
<accession>L7LN40</accession>
<gene>
    <name evidence="2" type="ORF">GSI01S_32_00460</name>
</gene>
<dbReference type="CDD" id="cd00761">
    <property type="entry name" value="Glyco_tranf_GTA_type"/>
    <property type="match status" value="1"/>
</dbReference>
<organism evidence="2 3">
    <name type="scientific">Gordonia sihwensis NBRC 108236</name>
    <dbReference type="NCBI Taxonomy" id="1223544"/>
    <lineage>
        <taxon>Bacteria</taxon>
        <taxon>Bacillati</taxon>
        <taxon>Actinomycetota</taxon>
        <taxon>Actinomycetes</taxon>
        <taxon>Mycobacteriales</taxon>
        <taxon>Gordoniaceae</taxon>
        <taxon>Gordonia</taxon>
    </lineage>
</organism>
<reference evidence="2 3" key="1">
    <citation type="submission" date="2012-12" db="EMBL/GenBank/DDBJ databases">
        <title>Whole genome shotgun sequence of Gordonia sihwensis NBRC 108236.</title>
        <authorList>
            <person name="Yoshida I."/>
            <person name="Hosoyama A."/>
            <person name="Tsuchikane K."/>
            <person name="Ando Y."/>
            <person name="Baba S."/>
            <person name="Ohji S."/>
            <person name="Hamada M."/>
            <person name="Tamura T."/>
            <person name="Yamazoe A."/>
            <person name="Yamazaki S."/>
            <person name="Fujita N."/>
        </authorList>
    </citation>
    <scope>NUCLEOTIDE SEQUENCE [LARGE SCALE GENOMIC DNA]</scope>
    <source>
        <strain evidence="2 3">NBRC 108236</strain>
    </source>
</reference>
<dbReference type="InterPro" id="IPR050834">
    <property type="entry name" value="Glycosyltransf_2"/>
</dbReference>
<dbReference type="GO" id="GO:0016740">
    <property type="term" value="F:transferase activity"/>
    <property type="evidence" value="ECO:0007669"/>
    <property type="project" value="UniProtKB-KW"/>
</dbReference>
<protein>
    <submittedName>
        <fullName evidence="2">Putative glycosyltransferase</fullName>
    </submittedName>
</protein>
<dbReference type="Proteomes" id="UP000035083">
    <property type="component" value="Unassembled WGS sequence"/>
</dbReference>
<evidence type="ECO:0000313" key="3">
    <source>
        <dbReference type="Proteomes" id="UP000035083"/>
    </source>
</evidence>
<dbReference type="SUPFAM" id="SSF53448">
    <property type="entry name" value="Nucleotide-diphospho-sugar transferases"/>
    <property type="match status" value="1"/>
</dbReference>
<keyword evidence="3" id="KW-1185">Reference proteome</keyword>
<proteinExistence type="predicted"/>
<comment type="caution">
    <text evidence="2">The sequence shown here is derived from an EMBL/GenBank/DDBJ whole genome shotgun (WGS) entry which is preliminary data.</text>
</comment>
<sequence>MSAAIGASVVIACYRGLPDLEVQLQALAAQDFTEPFEVILSDNEGSADLEWFALNHPLRGRLDLRWVDASGTAGTSHARNVGTRAARYPLIAYCDQDDAVHPTWLRAIVQALGSADIVGGPLERETLNDPVVAAWRALPDPAEPVVLGRFLPMTFGCNLGVRRSVFDAVGGWDESYPTAGSDVEFCWRVQTRGYEFGYARDALVAYRYRTGIRESWDQVIDYGREEARVARDYGAPGRQWWWPLLHAGVVVGMCPVWPWAWSRSRRGEWVWITGNLVGRIAGSVKYRTLYL</sequence>
<dbReference type="EMBL" id="BANU01000032">
    <property type="protein sequence ID" value="GAC62314.1"/>
    <property type="molecule type" value="Genomic_DNA"/>
</dbReference>
<dbReference type="PANTHER" id="PTHR43685:SF12">
    <property type="entry name" value="GLYCOSYL TRANSFERASE FAMILY 2"/>
    <property type="match status" value="1"/>
</dbReference>
<dbReference type="InterPro" id="IPR001173">
    <property type="entry name" value="Glyco_trans_2-like"/>
</dbReference>
<dbReference type="InterPro" id="IPR029044">
    <property type="entry name" value="Nucleotide-diphossugar_trans"/>
</dbReference>
<dbReference type="Gene3D" id="3.90.550.10">
    <property type="entry name" value="Spore Coat Polysaccharide Biosynthesis Protein SpsA, Chain A"/>
    <property type="match status" value="1"/>
</dbReference>
<dbReference type="PANTHER" id="PTHR43685">
    <property type="entry name" value="GLYCOSYLTRANSFERASE"/>
    <property type="match status" value="1"/>
</dbReference>
<dbReference type="RefSeq" id="WP_006897720.1">
    <property type="nucleotide sequence ID" value="NZ_BANU01000032.1"/>
</dbReference>
<dbReference type="Pfam" id="PF00535">
    <property type="entry name" value="Glycos_transf_2"/>
    <property type="match status" value="1"/>
</dbReference>
<evidence type="ECO:0000259" key="1">
    <source>
        <dbReference type="Pfam" id="PF00535"/>
    </source>
</evidence>
<feature type="domain" description="Glycosyltransferase 2-like" evidence="1">
    <location>
        <begin position="8"/>
        <end position="169"/>
    </location>
</feature>
<name>L7LN40_9ACTN</name>
<evidence type="ECO:0000313" key="2">
    <source>
        <dbReference type="EMBL" id="GAC62314.1"/>
    </source>
</evidence>